<keyword evidence="2" id="KW-1185">Reference proteome</keyword>
<name>A0A5J5BTF3_9ASTE</name>
<sequence length="119" mass="13510">MSKVIIRGSNDNQFNVRRLSPTTRPHSWSIQSSKWSAAMALNMRIADAHASNWNSIWAFNIILLKSLQLVGLFSLLEDAIAIFKTSPKPVRMMSCIGGICWYGFHDCHNLWDENIIGFV</sequence>
<evidence type="ECO:0000313" key="2">
    <source>
        <dbReference type="Proteomes" id="UP000325577"/>
    </source>
</evidence>
<protein>
    <submittedName>
        <fullName evidence="1">Uncharacterized protein</fullName>
    </submittedName>
</protein>
<dbReference type="AlphaFoldDB" id="A0A5J5BTF3"/>
<reference evidence="1 2" key="1">
    <citation type="submission" date="2019-09" db="EMBL/GenBank/DDBJ databases">
        <title>A chromosome-level genome assembly of the Chinese tupelo Nyssa sinensis.</title>
        <authorList>
            <person name="Yang X."/>
            <person name="Kang M."/>
            <person name="Yang Y."/>
            <person name="Xiong H."/>
            <person name="Wang M."/>
            <person name="Zhang Z."/>
            <person name="Wang Z."/>
            <person name="Wu H."/>
            <person name="Ma T."/>
            <person name="Liu J."/>
            <person name="Xi Z."/>
        </authorList>
    </citation>
    <scope>NUCLEOTIDE SEQUENCE [LARGE SCALE GENOMIC DNA]</scope>
    <source>
        <strain evidence="1">J267</strain>
        <tissue evidence="1">Leaf</tissue>
    </source>
</reference>
<dbReference type="Proteomes" id="UP000325577">
    <property type="component" value="Linkage Group LG10"/>
</dbReference>
<proteinExistence type="predicted"/>
<organism evidence="1 2">
    <name type="scientific">Nyssa sinensis</name>
    <dbReference type="NCBI Taxonomy" id="561372"/>
    <lineage>
        <taxon>Eukaryota</taxon>
        <taxon>Viridiplantae</taxon>
        <taxon>Streptophyta</taxon>
        <taxon>Embryophyta</taxon>
        <taxon>Tracheophyta</taxon>
        <taxon>Spermatophyta</taxon>
        <taxon>Magnoliopsida</taxon>
        <taxon>eudicotyledons</taxon>
        <taxon>Gunneridae</taxon>
        <taxon>Pentapetalae</taxon>
        <taxon>asterids</taxon>
        <taxon>Cornales</taxon>
        <taxon>Nyssaceae</taxon>
        <taxon>Nyssa</taxon>
    </lineage>
</organism>
<gene>
    <name evidence="1" type="ORF">F0562_020451</name>
</gene>
<evidence type="ECO:0000313" key="1">
    <source>
        <dbReference type="EMBL" id="KAA8546098.1"/>
    </source>
</evidence>
<accession>A0A5J5BTF3</accession>
<dbReference type="EMBL" id="CM018033">
    <property type="protein sequence ID" value="KAA8546098.1"/>
    <property type="molecule type" value="Genomic_DNA"/>
</dbReference>